<accession>A0A4Y7KXK6</accession>
<dbReference type="PROSITE" id="PS50172">
    <property type="entry name" value="BRCT"/>
    <property type="match status" value="2"/>
</dbReference>
<dbReference type="OrthoDB" id="342264at2759"/>
<dbReference type="AlphaFoldDB" id="A0A4Y7KXK6"/>
<evidence type="ECO:0008006" key="9">
    <source>
        <dbReference type="Google" id="ProtNLM"/>
    </source>
</evidence>
<evidence type="ECO:0000313" key="7">
    <source>
        <dbReference type="EMBL" id="RZC77636.1"/>
    </source>
</evidence>
<dbReference type="OMA" id="MFLERCV"/>
<gene>
    <name evidence="7" type="ORF">C5167_002163</name>
</gene>
<dbReference type="CDD" id="cd18432">
    <property type="entry name" value="BRCT_PAXIP1_rpt6_like"/>
    <property type="match status" value="1"/>
</dbReference>
<dbReference type="SUPFAM" id="SSF52113">
    <property type="entry name" value="BRCT domain"/>
    <property type="match status" value="2"/>
</dbReference>
<dbReference type="Gramene" id="RZC77636">
    <property type="protein sequence ID" value="RZC77636"/>
    <property type="gene ID" value="C5167_002163"/>
</dbReference>
<proteinExistence type="predicted"/>
<dbReference type="SMART" id="SM00292">
    <property type="entry name" value="BRCT"/>
    <property type="match status" value="2"/>
</dbReference>
<dbReference type="Gene3D" id="3.40.50.10190">
    <property type="entry name" value="BRCT domain"/>
    <property type="match status" value="2"/>
</dbReference>
<dbReference type="SUPFAM" id="SSF55729">
    <property type="entry name" value="Acyl-CoA N-acyltransferases (Nat)"/>
    <property type="match status" value="1"/>
</dbReference>
<dbReference type="InterPro" id="IPR016181">
    <property type="entry name" value="Acyl_CoA_acyltransferase"/>
</dbReference>
<dbReference type="Gene3D" id="3.40.630.30">
    <property type="match status" value="1"/>
</dbReference>
<evidence type="ECO:0000259" key="6">
    <source>
        <dbReference type="PROSITE" id="PS51186"/>
    </source>
</evidence>
<dbReference type="InterPro" id="IPR036420">
    <property type="entry name" value="BRCT_dom_sf"/>
</dbReference>
<dbReference type="GO" id="GO:0016747">
    <property type="term" value="F:acyltransferase activity, transferring groups other than amino-acyl groups"/>
    <property type="evidence" value="ECO:0007669"/>
    <property type="project" value="InterPro"/>
</dbReference>
<name>A0A4Y7KXK6_PAPSO</name>
<dbReference type="Pfam" id="PF16589">
    <property type="entry name" value="BRCT_2"/>
    <property type="match status" value="1"/>
</dbReference>
<comment type="subcellular location">
    <subcellularLocation>
        <location evidence="1">Nucleus</location>
    </subcellularLocation>
</comment>
<dbReference type="InterPro" id="IPR001357">
    <property type="entry name" value="BRCT_dom"/>
</dbReference>
<dbReference type="PANTHER" id="PTHR23196">
    <property type="entry name" value="PAX TRANSCRIPTION ACTIVATION DOMAIN INTERACTING PROTEIN"/>
    <property type="match status" value="1"/>
</dbReference>
<dbReference type="InterPro" id="IPR051579">
    <property type="entry name" value="DDR_Transcriptional_Reg"/>
</dbReference>
<evidence type="ECO:0000256" key="4">
    <source>
        <dbReference type="SAM" id="MobiDB-lite"/>
    </source>
</evidence>
<feature type="domain" description="N-acetyltransferase" evidence="6">
    <location>
        <begin position="87"/>
        <end position="240"/>
    </location>
</feature>
<evidence type="ECO:0000256" key="2">
    <source>
        <dbReference type="ARBA" id="ARBA00022763"/>
    </source>
</evidence>
<organism evidence="7 8">
    <name type="scientific">Papaver somniferum</name>
    <name type="common">Opium poppy</name>
    <dbReference type="NCBI Taxonomy" id="3469"/>
    <lineage>
        <taxon>Eukaryota</taxon>
        <taxon>Viridiplantae</taxon>
        <taxon>Streptophyta</taxon>
        <taxon>Embryophyta</taxon>
        <taxon>Tracheophyta</taxon>
        <taxon>Spermatophyta</taxon>
        <taxon>Magnoliopsida</taxon>
        <taxon>Ranunculales</taxon>
        <taxon>Papaveraceae</taxon>
        <taxon>Papaveroideae</taxon>
        <taxon>Papaver</taxon>
    </lineage>
</organism>
<protein>
    <recommendedName>
        <fullName evidence="9">BRCT domain-containing protein</fullName>
    </recommendedName>
</protein>
<dbReference type="Proteomes" id="UP000316621">
    <property type="component" value="Chromosome 9"/>
</dbReference>
<dbReference type="CDD" id="cd04301">
    <property type="entry name" value="NAT_SF"/>
    <property type="match status" value="1"/>
</dbReference>
<dbReference type="InterPro" id="IPR000182">
    <property type="entry name" value="GNAT_dom"/>
</dbReference>
<evidence type="ECO:0000313" key="8">
    <source>
        <dbReference type="Proteomes" id="UP000316621"/>
    </source>
</evidence>
<dbReference type="GO" id="GO:0006974">
    <property type="term" value="P:DNA damage response"/>
    <property type="evidence" value="ECO:0007669"/>
    <property type="project" value="UniProtKB-KW"/>
</dbReference>
<feature type="domain" description="BRCT" evidence="5">
    <location>
        <begin position="488"/>
        <end position="567"/>
    </location>
</feature>
<sequence length="685" mass="74102">MPSVLPSKREKLSQFSFQNMAGTASFPSSFSVGNCTIDVQGSNFICESSNQTNVQISLPHGGNIKIQVAEAGDSTFGDQSFLVINPKDIDSRSKSLLQEVLSIYAKELPAMNYAANTGKKSQFLEKCVSTGKYCTLLLKSKDRNASGTVIAAVTYQIIPADTRYAEVPLAAVCSNYQQKGIGKLLYSELKKRLQSIGIRTVFCWGDQESKGFWLKQGFVPTAEVDNKGKVSGLRMKANIRKALCFPGGSTLMVSHLNKDISTTTNPSNDPKLCSPLKGHVNSAASVSIQRQEMQGTGECDNISKDGPSLEVALPDPTLPQSENPNPELLVNGGGTTNSNKFIGSSPRSGSVEDCENSSLNGVESNRELNLVTLAENADKKHCSCSGQGVKRRAWEASLSSLKSKKVKGGHCSDCHVDFTCDLSLECDLADISGSLGSSGDKSCSEVILKNLPMLNNCQVIHAAESRLANILIDEGRGHELLTGECHRVMLMNIADDVKKSFLTKIIQDLGGAVVSDGSYTTHVVTGKARRTLNFCTALCSGAWIISTSWLKACFREGKFVGELPFILQDEDYLLKYKSELKDAVLRGKANPGGLLEGYEVCFAKHVQPPVSTLSAIVKSAGGQVLLRLTEVKNPSKTIFVACEEDMEDAMVAAKKGLMTYSSEWFMTCVMKQELDFESPQFAESL</sequence>
<keyword evidence="3" id="KW-0539">Nucleus</keyword>
<dbReference type="Pfam" id="PF16770">
    <property type="entry name" value="RTT107_BRCT_5"/>
    <property type="match status" value="1"/>
</dbReference>
<feature type="compositionally biased region" description="Polar residues" evidence="4">
    <location>
        <begin position="336"/>
        <end position="348"/>
    </location>
</feature>
<dbReference type="EMBL" id="CM010723">
    <property type="protein sequence ID" value="RZC77636.1"/>
    <property type="molecule type" value="Genomic_DNA"/>
</dbReference>
<keyword evidence="2" id="KW-0227">DNA damage</keyword>
<dbReference type="STRING" id="3469.A0A4Y7KXK6"/>
<evidence type="ECO:0000256" key="1">
    <source>
        <dbReference type="ARBA" id="ARBA00004123"/>
    </source>
</evidence>
<keyword evidence="8" id="KW-1185">Reference proteome</keyword>
<dbReference type="PANTHER" id="PTHR23196:SF8">
    <property type="entry name" value="N-ACETYLTRANSFERASE"/>
    <property type="match status" value="1"/>
</dbReference>
<dbReference type="GO" id="GO:0005634">
    <property type="term" value="C:nucleus"/>
    <property type="evidence" value="ECO:0007669"/>
    <property type="project" value="UniProtKB-SubCell"/>
</dbReference>
<dbReference type="Pfam" id="PF00583">
    <property type="entry name" value="Acetyltransf_1"/>
    <property type="match status" value="1"/>
</dbReference>
<evidence type="ECO:0000256" key="3">
    <source>
        <dbReference type="ARBA" id="ARBA00023242"/>
    </source>
</evidence>
<dbReference type="PROSITE" id="PS51186">
    <property type="entry name" value="GNAT"/>
    <property type="match status" value="1"/>
</dbReference>
<feature type="domain" description="BRCT" evidence="5">
    <location>
        <begin position="590"/>
        <end position="674"/>
    </location>
</feature>
<feature type="region of interest" description="Disordered" evidence="4">
    <location>
        <begin position="290"/>
        <end position="358"/>
    </location>
</feature>
<evidence type="ECO:0000259" key="5">
    <source>
        <dbReference type="PROSITE" id="PS50172"/>
    </source>
</evidence>
<reference evidence="7 8" key="1">
    <citation type="journal article" date="2018" name="Science">
        <title>The opium poppy genome and morphinan production.</title>
        <authorList>
            <person name="Guo L."/>
            <person name="Winzer T."/>
            <person name="Yang X."/>
            <person name="Li Y."/>
            <person name="Ning Z."/>
            <person name="He Z."/>
            <person name="Teodor R."/>
            <person name="Lu Y."/>
            <person name="Bowser T.A."/>
            <person name="Graham I.A."/>
            <person name="Ye K."/>
        </authorList>
    </citation>
    <scope>NUCLEOTIDE SEQUENCE [LARGE SCALE GENOMIC DNA]</scope>
    <source>
        <strain evidence="8">cv. HN1</strain>
        <tissue evidence="7">Leaves</tissue>
    </source>
</reference>